<name>A0AAD4LER9_9AGAM</name>
<dbReference type="Proteomes" id="UP001201163">
    <property type="component" value="Unassembled WGS sequence"/>
</dbReference>
<dbReference type="AlphaFoldDB" id="A0AAD4LER9"/>
<proteinExistence type="predicted"/>
<evidence type="ECO:0008006" key="3">
    <source>
        <dbReference type="Google" id="ProtNLM"/>
    </source>
</evidence>
<dbReference type="Gene3D" id="3.80.10.10">
    <property type="entry name" value="Ribonuclease Inhibitor"/>
    <property type="match status" value="1"/>
</dbReference>
<dbReference type="PANTHER" id="PTHR42057">
    <property type="entry name" value="F-BOX DOMAIN PROTEIN (AFU_ORTHOLOGUE AFUA_4G00200)"/>
    <property type="match status" value="1"/>
</dbReference>
<dbReference type="EMBL" id="JAKELL010000051">
    <property type="protein sequence ID" value="KAH8986873.1"/>
    <property type="molecule type" value="Genomic_DNA"/>
</dbReference>
<evidence type="ECO:0000313" key="2">
    <source>
        <dbReference type="Proteomes" id="UP001201163"/>
    </source>
</evidence>
<protein>
    <recommendedName>
        <fullName evidence="3">F-box domain-containing protein</fullName>
    </recommendedName>
</protein>
<gene>
    <name evidence="1" type="ORF">EDB92DRAFT_1878003</name>
</gene>
<dbReference type="PANTHER" id="PTHR42057:SF2">
    <property type="entry name" value="F-BOX DOMAIN PROTEIN (AFU_ORTHOLOGUE AFUA_4G00200)-RELATED"/>
    <property type="match status" value="1"/>
</dbReference>
<sequence>MTIYLPFEILAAIFEKVDNVRDIWHLRTANRAFCAAATPIAFRNLSVITTKRSAQNLGRLFDVPDIADHVRQVTFHDTDPDRRGIAIFPEGLRWQLVKSDITSAVRKLASSFSRVHQLPRLETINLTFYPRYGNRRHTNQQDRSSLTLQSSILRALSSSFNVRVPNLTTLSLHNLRILDLSPLESPPFQTVLTTLRHFELSPICDPPGQFAVDDSWAHFWGTLCSRMLAPMQHSLTELTLHNDADVNALSGVSFAALCFPSLCVLSLKMLVFEPSEGAQNFILRHATTLVRLELLKCKLPTDPIIFFIPYPSLFLSLRVDTWECIWDCFAAKLTALLSLRVDESHDEWGSEFRYGLQDISILANRDPYAFARREMADAAALRRLHMTVAARSDEVHGAEGCT</sequence>
<comment type="caution">
    <text evidence="1">The sequence shown here is derived from an EMBL/GenBank/DDBJ whole genome shotgun (WGS) entry which is preliminary data.</text>
</comment>
<dbReference type="InterPro" id="IPR032675">
    <property type="entry name" value="LRR_dom_sf"/>
</dbReference>
<reference evidence="1" key="1">
    <citation type="submission" date="2022-01" db="EMBL/GenBank/DDBJ databases">
        <title>Comparative genomics reveals a dynamic genome evolution in the ectomycorrhizal milk-cap (Lactarius) mushrooms.</title>
        <authorList>
            <consortium name="DOE Joint Genome Institute"/>
            <person name="Lebreton A."/>
            <person name="Tang N."/>
            <person name="Kuo A."/>
            <person name="LaButti K."/>
            <person name="Drula E."/>
            <person name="Barry K."/>
            <person name="Clum A."/>
            <person name="Lipzen A."/>
            <person name="Mousain D."/>
            <person name="Ng V."/>
            <person name="Wang R."/>
            <person name="Wang X."/>
            <person name="Dai Y."/>
            <person name="Henrissat B."/>
            <person name="Grigoriev I.V."/>
            <person name="Guerin-Laguette A."/>
            <person name="Yu F."/>
            <person name="Martin F.M."/>
        </authorList>
    </citation>
    <scope>NUCLEOTIDE SEQUENCE</scope>
    <source>
        <strain evidence="1">QP</strain>
    </source>
</reference>
<organism evidence="1 2">
    <name type="scientific">Lactarius akahatsu</name>
    <dbReference type="NCBI Taxonomy" id="416441"/>
    <lineage>
        <taxon>Eukaryota</taxon>
        <taxon>Fungi</taxon>
        <taxon>Dikarya</taxon>
        <taxon>Basidiomycota</taxon>
        <taxon>Agaricomycotina</taxon>
        <taxon>Agaricomycetes</taxon>
        <taxon>Russulales</taxon>
        <taxon>Russulaceae</taxon>
        <taxon>Lactarius</taxon>
    </lineage>
</organism>
<evidence type="ECO:0000313" key="1">
    <source>
        <dbReference type="EMBL" id="KAH8986873.1"/>
    </source>
</evidence>
<accession>A0AAD4LER9</accession>
<keyword evidence="2" id="KW-1185">Reference proteome</keyword>